<gene>
    <name evidence="2" type="ORF">FHP89_01895</name>
</gene>
<comment type="caution">
    <text evidence="2">The sequence shown here is derived from an EMBL/GenBank/DDBJ whole genome shotgun (WGS) entry which is preliminary data.</text>
</comment>
<accession>A0A557RLE4</accession>
<feature type="region of interest" description="Disordered" evidence="1">
    <location>
        <begin position="44"/>
        <end position="64"/>
    </location>
</feature>
<name>A0A557RLE4_9RHOO</name>
<evidence type="ECO:0000256" key="1">
    <source>
        <dbReference type="SAM" id="MobiDB-lite"/>
    </source>
</evidence>
<dbReference type="EMBL" id="VMNI01000002">
    <property type="protein sequence ID" value="TVO79528.1"/>
    <property type="molecule type" value="Genomic_DNA"/>
</dbReference>
<dbReference type="Proteomes" id="UP000318349">
    <property type="component" value="Unassembled WGS sequence"/>
</dbReference>
<evidence type="ECO:0000313" key="3">
    <source>
        <dbReference type="Proteomes" id="UP000318349"/>
    </source>
</evidence>
<evidence type="ECO:0000313" key="2">
    <source>
        <dbReference type="EMBL" id="TVO79528.1"/>
    </source>
</evidence>
<dbReference type="AlphaFoldDB" id="A0A557RLE4"/>
<protein>
    <submittedName>
        <fullName evidence="2">Uncharacterized protein</fullName>
    </submittedName>
</protein>
<proteinExistence type="predicted"/>
<reference evidence="2 3" key="1">
    <citation type="submission" date="2019-07" db="EMBL/GenBank/DDBJ databases">
        <title>The pathways for chlorine oxyanion respiration interact through the shared metabolite chlorate.</title>
        <authorList>
            <person name="Barnum T.P."/>
            <person name="Cheng Y."/>
            <person name="Hill K.A."/>
            <person name="Lucas L.N."/>
            <person name="Carlson H.K."/>
            <person name="Coates J.D."/>
        </authorList>
    </citation>
    <scope>NUCLEOTIDE SEQUENCE [LARGE SCALE GENOMIC DNA]</scope>
    <source>
        <strain evidence="2 3">SFB-1</strain>
    </source>
</reference>
<organism evidence="2 3">
    <name type="scientific">Denitromonas halophila</name>
    <dbReference type="NCBI Taxonomy" id="1629404"/>
    <lineage>
        <taxon>Bacteria</taxon>
        <taxon>Pseudomonadati</taxon>
        <taxon>Pseudomonadota</taxon>
        <taxon>Betaproteobacteria</taxon>
        <taxon>Rhodocyclales</taxon>
        <taxon>Zoogloeaceae</taxon>
        <taxon>Denitromonas</taxon>
    </lineage>
</organism>
<sequence length="142" mass="16080">MTDPDDEGLADALAAINATHTNGGRLLSKQDAIEFITKPIYLGHPKTAPYRGRGRRPTRTQYDDALDRRKGPYQRLVNLPTHRLNSGDVPSNIIVGVGRQLRPTTPKRDLARKVEEELDRKYENAPHRDNIRRHLKKAGLLD</sequence>